<dbReference type="AlphaFoldDB" id="A0A9D1AM38"/>
<dbReference type="InterPro" id="IPR009242">
    <property type="entry name" value="DUF896"/>
</dbReference>
<dbReference type="PANTHER" id="PTHR37300:SF1">
    <property type="entry name" value="UPF0291 PROTEIN YNZC"/>
    <property type="match status" value="1"/>
</dbReference>
<accession>A0A9D1AM38</accession>
<keyword evidence="1" id="KW-0963">Cytoplasm</keyword>
<proteinExistence type="predicted"/>
<dbReference type="Pfam" id="PF05979">
    <property type="entry name" value="DUF896"/>
    <property type="match status" value="1"/>
</dbReference>
<reference evidence="2" key="2">
    <citation type="journal article" date="2021" name="PeerJ">
        <title>Extensive microbial diversity within the chicken gut microbiome revealed by metagenomics and culture.</title>
        <authorList>
            <person name="Gilroy R."/>
            <person name="Ravi A."/>
            <person name="Getino M."/>
            <person name="Pursley I."/>
            <person name="Horton D.L."/>
            <person name="Alikhan N.F."/>
            <person name="Baker D."/>
            <person name="Gharbi K."/>
            <person name="Hall N."/>
            <person name="Watson M."/>
            <person name="Adriaenssens E.M."/>
            <person name="Foster-Nyarko E."/>
            <person name="Jarju S."/>
            <person name="Secka A."/>
            <person name="Antonio M."/>
            <person name="Oren A."/>
            <person name="Chaudhuri R.R."/>
            <person name="La Ragione R."/>
            <person name="Hildebrand F."/>
            <person name="Pallen M.J."/>
        </authorList>
    </citation>
    <scope>NUCLEOTIDE SEQUENCE</scope>
    <source>
        <strain evidence="2">CHK184-25365</strain>
    </source>
</reference>
<protein>
    <submittedName>
        <fullName evidence="2">DUF896 domain-containing protein</fullName>
    </submittedName>
</protein>
<comment type="caution">
    <text evidence="2">The sequence shown here is derived from an EMBL/GenBank/DDBJ whole genome shotgun (WGS) entry which is preliminary data.</text>
</comment>
<dbReference type="PANTHER" id="PTHR37300">
    <property type="entry name" value="UPF0291 PROTEIN CBO2609/CLC_2481"/>
    <property type="match status" value="1"/>
</dbReference>
<organism evidence="2 3">
    <name type="scientific">Candidatus Egerieicola pullicola</name>
    <dbReference type="NCBI Taxonomy" id="2840775"/>
    <lineage>
        <taxon>Bacteria</taxon>
        <taxon>Bacillati</taxon>
        <taxon>Bacillota</taxon>
        <taxon>Clostridia</taxon>
        <taxon>Eubacteriales</taxon>
        <taxon>Oscillospiraceae</taxon>
        <taxon>Oscillospiraceae incertae sedis</taxon>
        <taxon>Candidatus Egerieicola</taxon>
    </lineage>
</organism>
<gene>
    <name evidence="2" type="ORF">IAB36_07785</name>
</gene>
<dbReference type="Gene3D" id="1.10.287.540">
    <property type="entry name" value="Helix hairpin bin"/>
    <property type="match status" value="1"/>
</dbReference>
<dbReference type="SUPFAM" id="SSF158221">
    <property type="entry name" value="YnzC-like"/>
    <property type="match status" value="1"/>
</dbReference>
<dbReference type="EMBL" id="DVGY01000180">
    <property type="protein sequence ID" value="HIR41711.1"/>
    <property type="molecule type" value="Genomic_DNA"/>
</dbReference>
<sequence>MSDSLIARLNELTALSRQRELTQEEQQERHDLRLEYRQRCRENLRAQLEGIKPAEK</sequence>
<evidence type="ECO:0000256" key="1">
    <source>
        <dbReference type="ARBA" id="ARBA00022490"/>
    </source>
</evidence>
<reference evidence="2" key="1">
    <citation type="submission" date="2020-10" db="EMBL/GenBank/DDBJ databases">
        <authorList>
            <person name="Gilroy R."/>
        </authorList>
    </citation>
    <scope>NUCLEOTIDE SEQUENCE</scope>
    <source>
        <strain evidence="2">CHK184-25365</strain>
    </source>
</reference>
<name>A0A9D1AM38_9FIRM</name>
<dbReference type="Proteomes" id="UP000886749">
    <property type="component" value="Unassembled WGS sequence"/>
</dbReference>
<evidence type="ECO:0000313" key="2">
    <source>
        <dbReference type="EMBL" id="HIR41711.1"/>
    </source>
</evidence>
<evidence type="ECO:0000313" key="3">
    <source>
        <dbReference type="Proteomes" id="UP000886749"/>
    </source>
</evidence>